<reference evidence="2 3" key="1">
    <citation type="submission" date="2019-06" db="EMBL/GenBank/DDBJ databases">
        <title>Genomic Encyclopedia of Type Strains, Phase IV (KMG-V): Genome sequencing to study the core and pangenomes of soil and plant-associated prokaryotes.</title>
        <authorList>
            <person name="Whitman W."/>
        </authorList>
    </citation>
    <scope>NUCLEOTIDE SEQUENCE [LARGE SCALE GENOMIC DNA]</scope>
    <source>
        <strain evidence="2 3">BR 10355</strain>
    </source>
</reference>
<name>A0A560LBQ7_9BRAD</name>
<keyword evidence="3" id="KW-1185">Reference proteome</keyword>
<dbReference type="AlphaFoldDB" id="A0A560LBQ7"/>
<organism evidence="2 3">
    <name type="scientific">Bradyrhizobium macuxiense</name>
    <dbReference type="NCBI Taxonomy" id="1755647"/>
    <lineage>
        <taxon>Bacteria</taxon>
        <taxon>Pseudomonadati</taxon>
        <taxon>Pseudomonadota</taxon>
        <taxon>Alphaproteobacteria</taxon>
        <taxon>Hyphomicrobiales</taxon>
        <taxon>Nitrobacteraceae</taxon>
        <taxon>Bradyrhizobium</taxon>
    </lineage>
</organism>
<dbReference type="RefSeq" id="WP_146990056.1">
    <property type="nucleotide sequence ID" value="NZ_VITY01000011.1"/>
</dbReference>
<evidence type="ECO:0000256" key="1">
    <source>
        <dbReference type="SAM" id="MobiDB-lite"/>
    </source>
</evidence>
<proteinExistence type="predicted"/>
<dbReference type="OrthoDB" id="8242815at2"/>
<dbReference type="Proteomes" id="UP000321304">
    <property type="component" value="Unassembled WGS sequence"/>
</dbReference>
<sequence>MSVGAPDTGARGLEDVANSDGAMSGGDDAHAAKLRQAFEKALGSIAVQIISDSQQDIDDALNETDEDA</sequence>
<evidence type="ECO:0000313" key="3">
    <source>
        <dbReference type="Proteomes" id="UP000321304"/>
    </source>
</evidence>
<comment type="caution">
    <text evidence="2">The sequence shown here is derived from an EMBL/GenBank/DDBJ whole genome shotgun (WGS) entry which is preliminary data.</text>
</comment>
<evidence type="ECO:0000313" key="2">
    <source>
        <dbReference type="EMBL" id="TWB93008.1"/>
    </source>
</evidence>
<feature type="region of interest" description="Disordered" evidence="1">
    <location>
        <begin position="1"/>
        <end position="28"/>
    </location>
</feature>
<dbReference type="EMBL" id="VITY01000011">
    <property type="protein sequence ID" value="TWB93008.1"/>
    <property type="molecule type" value="Genomic_DNA"/>
</dbReference>
<protein>
    <submittedName>
        <fullName evidence="2">Uncharacterized protein</fullName>
    </submittedName>
</protein>
<gene>
    <name evidence="2" type="ORF">FBZ93_11147</name>
</gene>
<accession>A0A560LBQ7</accession>